<dbReference type="InterPro" id="IPR000679">
    <property type="entry name" value="Znf_GATA"/>
</dbReference>
<gene>
    <name evidence="9" type="ORF">M407DRAFT_233959</name>
</gene>
<evidence type="ECO:0000313" key="10">
    <source>
        <dbReference type="Proteomes" id="UP000054248"/>
    </source>
</evidence>
<evidence type="ECO:0000256" key="2">
    <source>
        <dbReference type="ARBA" id="ARBA00022723"/>
    </source>
</evidence>
<dbReference type="HOGENOM" id="CLU_1262345_0_0_1"/>
<evidence type="ECO:0000259" key="8">
    <source>
        <dbReference type="PROSITE" id="PS50114"/>
    </source>
</evidence>
<dbReference type="AlphaFoldDB" id="A0A0C3Q9V8"/>
<dbReference type="GO" id="GO:0045944">
    <property type="term" value="P:positive regulation of transcription by RNA polymerase II"/>
    <property type="evidence" value="ECO:0007669"/>
    <property type="project" value="TreeGrafter"/>
</dbReference>
<dbReference type="GO" id="GO:0000981">
    <property type="term" value="F:DNA-binding transcription factor activity, RNA polymerase II-specific"/>
    <property type="evidence" value="ECO:0007669"/>
    <property type="project" value="TreeGrafter"/>
</dbReference>
<feature type="compositionally biased region" description="Polar residues" evidence="7">
    <location>
        <begin position="41"/>
        <end position="51"/>
    </location>
</feature>
<evidence type="ECO:0000256" key="7">
    <source>
        <dbReference type="SAM" id="MobiDB-lite"/>
    </source>
</evidence>
<keyword evidence="5" id="KW-0539">Nucleus</keyword>
<dbReference type="PANTHER" id="PTHR10071">
    <property type="entry name" value="TRANSCRIPTION FACTOR GATA FAMILY MEMBER"/>
    <property type="match status" value="1"/>
</dbReference>
<evidence type="ECO:0000256" key="5">
    <source>
        <dbReference type="ARBA" id="ARBA00023242"/>
    </source>
</evidence>
<dbReference type="EMBL" id="KN823017">
    <property type="protein sequence ID" value="KIO26885.1"/>
    <property type="molecule type" value="Genomic_DNA"/>
</dbReference>
<feature type="region of interest" description="Disordered" evidence="7">
    <location>
        <begin position="1"/>
        <end position="57"/>
    </location>
</feature>
<dbReference type="SMART" id="SM00401">
    <property type="entry name" value="ZnF_GATA"/>
    <property type="match status" value="2"/>
</dbReference>
<dbReference type="PANTHER" id="PTHR10071:SF281">
    <property type="entry name" value="BOX A-BINDING FACTOR-RELATED"/>
    <property type="match status" value="1"/>
</dbReference>
<dbReference type="CDD" id="cd00202">
    <property type="entry name" value="ZnF_GATA"/>
    <property type="match status" value="2"/>
</dbReference>
<feature type="domain" description="GATA-type" evidence="8">
    <location>
        <begin position="69"/>
        <end position="110"/>
    </location>
</feature>
<name>A0A0C3Q9V8_9AGAM</name>
<dbReference type="PRINTS" id="PR00619">
    <property type="entry name" value="GATAZNFINGER"/>
</dbReference>
<dbReference type="STRING" id="1051891.A0A0C3Q9V8"/>
<dbReference type="PROSITE" id="PS50114">
    <property type="entry name" value="GATA_ZN_FINGER_2"/>
    <property type="match status" value="2"/>
</dbReference>
<accession>A0A0C3Q9V8</accession>
<keyword evidence="10" id="KW-1185">Reference proteome</keyword>
<dbReference type="Pfam" id="PF00320">
    <property type="entry name" value="GATA"/>
    <property type="match status" value="2"/>
</dbReference>
<comment type="subcellular location">
    <subcellularLocation>
        <location evidence="1">Nucleus</location>
    </subcellularLocation>
</comment>
<reference evidence="10" key="2">
    <citation type="submission" date="2015-01" db="EMBL/GenBank/DDBJ databases">
        <title>Evolutionary Origins and Diversification of the Mycorrhizal Mutualists.</title>
        <authorList>
            <consortium name="DOE Joint Genome Institute"/>
            <consortium name="Mycorrhizal Genomics Consortium"/>
            <person name="Kohler A."/>
            <person name="Kuo A."/>
            <person name="Nagy L.G."/>
            <person name="Floudas D."/>
            <person name="Copeland A."/>
            <person name="Barry K.W."/>
            <person name="Cichocki N."/>
            <person name="Veneault-Fourrey C."/>
            <person name="LaButti K."/>
            <person name="Lindquist E.A."/>
            <person name="Lipzen A."/>
            <person name="Lundell T."/>
            <person name="Morin E."/>
            <person name="Murat C."/>
            <person name="Riley R."/>
            <person name="Ohm R."/>
            <person name="Sun H."/>
            <person name="Tunlid A."/>
            <person name="Henrissat B."/>
            <person name="Grigoriev I.V."/>
            <person name="Hibbett D.S."/>
            <person name="Martin F."/>
        </authorList>
    </citation>
    <scope>NUCLEOTIDE SEQUENCE [LARGE SCALE GENOMIC DNA]</scope>
    <source>
        <strain evidence="10">MUT 4182</strain>
    </source>
</reference>
<dbReference type="InterPro" id="IPR013088">
    <property type="entry name" value="Znf_NHR/GATA"/>
</dbReference>
<proteinExistence type="predicted"/>
<evidence type="ECO:0000256" key="6">
    <source>
        <dbReference type="PROSITE-ProRule" id="PRU00094"/>
    </source>
</evidence>
<dbReference type="SUPFAM" id="SSF57716">
    <property type="entry name" value="Glucocorticoid receptor-like (DNA-binding domain)"/>
    <property type="match status" value="2"/>
</dbReference>
<dbReference type="GO" id="GO:0008270">
    <property type="term" value="F:zinc ion binding"/>
    <property type="evidence" value="ECO:0007669"/>
    <property type="project" value="UniProtKB-KW"/>
</dbReference>
<organism evidence="9 10">
    <name type="scientific">Tulasnella calospora MUT 4182</name>
    <dbReference type="NCBI Taxonomy" id="1051891"/>
    <lineage>
        <taxon>Eukaryota</taxon>
        <taxon>Fungi</taxon>
        <taxon>Dikarya</taxon>
        <taxon>Basidiomycota</taxon>
        <taxon>Agaricomycotina</taxon>
        <taxon>Agaricomycetes</taxon>
        <taxon>Cantharellales</taxon>
        <taxon>Tulasnellaceae</taxon>
        <taxon>Tulasnella</taxon>
    </lineage>
</organism>
<dbReference type="PROSITE" id="PS00344">
    <property type="entry name" value="GATA_ZN_FINGER_1"/>
    <property type="match status" value="2"/>
</dbReference>
<dbReference type="GO" id="GO:0000122">
    <property type="term" value="P:negative regulation of transcription by RNA polymerase II"/>
    <property type="evidence" value="ECO:0007669"/>
    <property type="project" value="TreeGrafter"/>
</dbReference>
<keyword evidence="3 6" id="KW-0863">Zinc-finger</keyword>
<reference evidence="9 10" key="1">
    <citation type="submission" date="2014-04" db="EMBL/GenBank/DDBJ databases">
        <authorList>
            <consortium name="DOE Joint Genome Institute"/>
            <person name="Kuo A."/>
            <person name="Girlanda M."/>
            <person name="Perotto S."/>
            <person name="Kohler A."/>
            <person name="Nagy L.G."/>
            <person name="Floudas D."/>
            <person name="Copeland A."/>
            <person name="Barry K.W."/>
            <person name="Cichocki N."/>
            <person name="Veneault-Fourrey C."/>
            <person name="LaButti K."/>
            <person name="Lindquist E.A."/>
            <person name="Lipzen A."/>
            <person name="Lundell T."/>
            <person name="Morin E."/>
            <person name="Murat C."/>
            <person name="Sun H."/>
            <person name="Tunlid A."/>
            <person name="Henrissat B."/>
            <person name="Grigoriev I.V."/>
            <person name="Hibbett D.S."/>
            <person name="Martin F."/>
            <person name="Nordberg H.P."/>
            <person name="Cantor M.N."/>
            <person name="Hua S.X."/>
        </authorList>
    </citation>
    <scope>NUCLEOTIDE SEQUENCE [LARGE SCALE GENOMIC DNA]</scope>
    <source>
        <strain evidence="9 10">MUT 4182</strain>
    </source>
</reference>
<keyword evidence="4" id="KW-0862">Zinc</keyword>
<feature type="domain" description="GATA-type" evidence="8">
    <location>
        <begin position="179"/>
        <end position="219"/>
    </location>
</feature>
<dbReference type="Proteomes" id="UP000054248">
    <property type="component" value="Unassembled WGS sequence"/>
</dbReference>
<protein>
    <recommendedName>
        <fullName evidence="8">GATA-type domain-containing protein</fullName>
    </recommendedName>
</protein>
<dbReference type="InterPro" id="IPR039355">
    <property type="entry name" value="Transcription_factor_GATA"/>
</dbReference>
<sequence length="219" mass="22787">MDMSATGPSGPSTPTTATTGPSSATPVNPSIAAITSDHESSPTSNTNSVNDLSAPAPSHSITQMQAEMNTAVLTCTNCGTTTTPLWRRDEAGNDICNACRLYYMLHGDHRLAEIKRVPSTLSPVVLDMSATSAAVHGSPSTTTTSLLLGAPVNPSFSANSSGYDADHESYSTSNDTNSGTSPLTCSSCGTSETLLWRRDSAGKDLCSACGLYYKLHGWD</sequence>
<dbReference type="GO" id="GO:0005634">
    <property type="term" value="C:nucleus"/>
    <property type="evidence" value="ECO:0007669"/>
    <property type="project" value="UniProtKB-SubCell"/>
</dbReference>
<feature type="compositionally biased region" description="Low complexity" evidence="7">
    <location>
        <begin position="1"/>
        <end position="26"/>
    </location>
</feature>
<evidence type="ECO:0000256" key="4">
    <source>
        <dbReference type="ARBA" id="ARBA00022833"/>
    </source>
</evidence>
<evidence type="ECO:0000313" key="9">
    <source>
        <dbReference type="EMBL" id="KIO26885.1"/>
    </source>
</evidence>
<evidence type="ECO:0000256" key="1">
    <source>
        <dbReference type="ARBA" id="ARBA00004123"/>
    </source>
</evidence>
<dbReference type="Gene3D" id="3.30.50.10">
    <property type="entry name" value="Erythroid Transcription Factor GATA-1, subunit A"/>
    <property type="match status" value="2"/>
</dbReference>
<dbReference type="OrthoDB" id="515401at2759"/>
<evidence type="ECO:0000256" key="3">
    <source>
        <dbReference type="ARBA" id="ARBA00022771"/>
    </source>
</evidence>
<keyword evidence="2" id="KW-0479">Metal-binding</keyword>
<dbReference type="GO" id="GO:0000978">
    <property type="term" value="F:RNA polymerase II cis-regulatory region sequence-specific DNA binding"/>
    <property type="evidence" value="ECO:0007669"/>
    <property type="project" value="TreeGrafter"/>
</dbReference>